<evidence type="ECO:0000313" key="2">
    <source>
        <dbReference type="Proteomes" id="UP001075354"/>
    </source>
</evidence>
<keyword evidence="2" id="KW-1185">Reference proteome</keyword>
<name>A0AAV7X3L1_9NEOP</name>
<gene>
    <name evidence="1" type="ORF">ONE63_011166</name>
</gene>
<dbReference type="PANTHER" id="PTHR46579:SF1">
    <property type="entry name" value="F5_8 TYPE C DOMAIN-CONTAINING PROTEIN"/>
    <property type="match status" value="1"/>
</dbReference>
<accession>A0AAV7X3L1</accession>
<dbReference type="InterPro" id="IPR004242">
    <property type="entry name" value="Transposase_21"/>
</dbReference>
<sequence>MVTQNVSGTVLQQVLQLIALHCPAHSIIKRTLKTFKSYFSKIGSALLIKHYICADCIFPLKTKDSVCKKCKKSGLNATFFIELPLLPQLQCLFSKRGFYEDLQFRFKADRKRTPDNVEDIYDGNIYKAEMDSGFLRDPNNVSFMWYSDGIKVFKSSAFSVWPLCLAINELPYKKRSDPDNILLVGLWFGKNKPNPNLFLRPLLKTMKKFETDGHSFKLPDNSDILVKGKVLCGTCDLPAKSKFLQFKQFNGAYGCGQCMQEGGRAVAGKTTVQVYPYTPNVPKRTHVETQRFAQQALEARARDKNASVNGVKGPSLVSKLVPDIIRCTAIDVMHGVFLGVCKMLLNLWFSPSFSNQPWSLHHLQDVVDEKLKKIKPPSYAARAPRSLKDIKFWKASEYKLFLLYYSVPLLHGVMEENYLRHHCKLVSAIALLCQDSIFFAQIRLASDLLKSYVGDFAGLYSIRYVGINVHQLVHLGDVVIDLGPLWVYSCFFLENFNGTLNKLFHGTQHIALQICSAVSMMMQMPTFMRRLPPDSIALQYCAKLTDGSKPLKIADVIDDCTYAVGNYCYERNEIDHSRQVLRQCFNLAAGSFKVFYRLKFKGVVYVSKEYPIQSLRNESSYVKICDDIFNVEITDNVIAIDIKSIISLCFCYDVDNNMFLCSPINRLENE</sequence>
<protein>
    <submittedName>
        <fullName evidence="1">Uncharacterized protein</fullName>
    </submittedName>
</protein>
<evidence type="ECO:0000313" key="1">
    <source>
        <dbReference type="EMBL" id="KAJ1519227.1"/>
    </source>
</evidence>
<dbReference type="Proteomes" id="UP001075354">
    <property type="component" value="Unassembled WGS sequence"/>
</dbReference>
<organism evidence="1 2">
    <name type="scientific">Megalurothrips usitatus</name>
    <name type="common">bean blossom thrips</name>
    <dbReference type="NCBI Taxonomy" id="439358"/>
    <lineage>
        <taxon>Eukaryota</taxon>
        <taxon>Metazoa</taxon>
        <taxon>Ecdysozoa</taxon>
        <taxon>Arthropoda</taxon>
        <taxon>Hexapoda</taxon>
        <taxon>Insecta</taxon>
        <taxon>Pterygota</taxon>
        <taxon>Neoptera</taxon>
        <taxon>Paraneoptera</taxon>
        <taxon>Thysanoptera</taxon>
        <taxon>Terebrantia</taxon>
        <taxon>Thripoidea</taxon>
        <taxon>Thripidae</taxon>
        <taxon>Megalurothrips</taxon>
    </lineage>
</organism>
<comment type="caution">
    <text evidence="1">The sequence shown here is derived from an EMBL/GenBank/DDBJ whole genome shotgun (WGS) entry which is preliminary data.</text>
</comment>
<dbReference type="PANTHER" id="PTHR46579">
    <property type="entry name" value="F5/8 TYPE C DOMAIN-CONTAINING PROTEIN-RELATED"/>
    <property type="match status" value="1"/>
</dbReference>
<dbReference type="AlphaFoldDB" id="A0AAV7X3L1"/>
<reference evidence="1" key="1">
    <citation type="submission" date="2022-12" db="EMBL/GenBank/DDBJ databases">
        <title>Chromosome-level genome assembly of the bean flower thrips Megalurothrips usitatus.</title>
        <authorList>
            <person name="Ma L."/>
            <person name="Liu Q."/>
            <person name="Li H."/>
            <person name="Cai W."/>
        </authorList>
    </citation>
    <scope>NUCLEOTIDE SEQUENCE</scope>
    <source>
        <strain evidence="1">Cailab_2022a</strain>
    </source>
</reference>
<dbReference type="Pfam" id="PF02992">
    <property type="entry name" value="Transposase_21"/>
    <property type="match status" value="1"/>
</dbReference>
<dbReference type="EMBL" id="JAPTSV010000150">
    <property type="protein sequence ID" value="KAJ1519227.1"/>
    <property type="molecule type" value="Genomic_DNA"/>
</dbReference>
<proteinExistence type="predicted"/>